<dbReference type="FunFam" id="1.20.58.190:FF:000001">
    <property type="entry name" value="Translin"/>
    <property type="match status" value="1"/>
</dbReference>
<dbReference type="GO" id="GO:0004519">
    <property type="term" value="F:endonuclease activity"/>
    <property type="evidence" value="ECO:0007669"/>
    <property type="project" value="UniProtKB-KW"/>
</dbReference>
<dbReference type="GO" id="GO:0003697">
    <property type="term" value="F:single-stranded DNA binding"/>
    <property type="evidence" value="ECO:0007669"/>
    <property type="project" value="InterPro"/>
</dbReference>
<dbReference type="GO" id="GO:0005634">
    <property type="term" value="C:nucleus"/>
    <property type="evidence" value="ECO:0007669"/>
    <property type="project" value="UniProtKB-SubCell"/>
</dbReference>
<evidence type="ECO:0000256" key="12">
    <source>
        <dbReference type="ARBA" id="ARBA00023242"/>
    </source>
</evidence>
<gene>
    <name evidence="17" type="ORF">L798_09819</name>
</gene>
<keyword evidence="18" id="KW-1185">Reference proteome</keyword>
<dbReference type="OMA" id="DAFHFTI"/>
<dbReference type="STRING" id="136037.A0A067RB54"/>
<dbReference type="AlphaFoldDB" id="A0A067RB54"/>
<evidence type="ECO:0000256" key="10">
    <source>
        <dbReference type="ARBA" id="ARBA00022884"/>
    </source>
</evidence>
<dbReference type="GO" id="GO:0043565">
    <property type="term" value="F:sequence-specific DNA binding"/>
    <property type="evidence" value="ECO:0007669"/>
    <property type="project" value="InterPro"/>
</dbReference>
<reference evidence="17 18" key="1">
    <citation type="journal article" date="2014" name="Nat. Commun.">
        <title>Molecular traces of alternative social organization in a termite genome.</title>
        <authorList>
            <person name="Terrapon N."/>
            <person name="Li C."/>
            <person name="Robertson H.M."/>
            <person name="Ji L."/>
            <person name="Meng X."/>
            <person name="Booth W."/>
            <person name="Chen Z."/>
            <person name="Childers C.P."/>
            <person name="Glastad K.M."/>
            <person name="Gokhale K."/>
            <person name="Gowin J."/>
            <person name="Gronenberg W."/>
            <person name="Hermansen R.A."/>
            <person name="Hu H."/>
            <person name="Hunt B.G."/>
            <person name="Huylmans A.K."/>
            <person name="Khalil S.M."/>
            <person name="Mitchell R.D."/>
            <person name="Munoz-Torres M.C."/>
            <person name="Mustard J.A."/>
            <person name="Pan H."/>
            <person name="Reese J.T."/>
            <person name="Scharf M.E."/>
            <person name="Sun F."/>
            <person name="Vogel H."/>
            <person name="Xiao J."/>
            <person name="Yang W."/>
            <person name="Yang Z."/>
            <person name="Yang Z."/>
            <person name="Zhou J."/>
            <person name="Zhu J."/>
            <person name="Brent C.S."/>
            <person name="Elsik C.G."/>
            <person name="Goodisman M.A."/>
            <person name="Liberles D.A."/>
            <person name="Roe R.M."/>
            <person name="Vargo E.L."/>
            <person name="Vilcinskas A."/>
            <person name="Wang J."/>
            <person name="Bornberg-Bauer E."/>
            <person name="Korb J."/>
            <person name="Zhang G."/>
            <person name="Liebig J."/>
        </authorList>
    </citation>
    <scope>NUCLEOTIDE SEQUENCE [LARGE SCALE GENOMIC DNA]</scope>
    <source>
        <tissue evidence="17">Whole organism</tissue>
    </source>
</reference>
<evidence type="ECO:0000256" key="8">
    <source>
        <dbReference type="ARBA" id="ARBA00022759"/>
    </source>
</evidence>
<comment type="subcellular location">
    <subcellularLocation>
        <location evidence="2">Cytoplasm</location>
    </subcellularLocation>
    <subcellularLocation>
        <location evidence="1">Nucleus</location>
    </subcellularLocation>
</comment>
<dbReference type="InterPro" id="IPR016069">
    <property type="entry name" value="Translin_C"/>
</dbReference>
<evidence type="ECO:0000256" key="9">
    <source>
        <dbReference type="ARBA" id="ARBA00022801"/>
    </source>
</evidence>
<dbReference type="Gene3D" id="1.20.58.200">
    <property type="entry name" value="Translin, domain 2"/>
    <property type="match status" value="1"/>
</dbReference>
<dbReference type="CDD" id="cd14819">
    <property type="entry name" value="Translin"/>
    <property type="match status" value="1"/>
</dbReference>
<evidence type="ECO:0000256" key="4">
    <source>
        <dbReference type="ARBA" id="ARBA00011685"/>
    </source>
</evidence>
<dbReference type="GO" id="GO:0003723">
    <property type="term" value="F:RNA binding"/>
    <property type="evidence" value="ECO:0007669"/>
    <property type="project" value="UniProtKB-KW"/>
</dbReference>
<evidence type="ECO:0000256" key="11">
    <source>
        <dbReference type="ARBA" id="ARBA00023125"/>
    </source>
</evidence>
<dbReference type="eggNOG" id="KOG3067">
    <property type="taxonomic scope" value="Eukaryota"/>
</dbReference>
<dbReference type="EMBL" id="KK852811">
    <property type="protein sequence ID" value="KDR15893.1"/>
    <property type="molecule type" value="Genomic_DNA"/>
</dbReference>
<keyword evidence="7" id="KW-0540">Nuclease</keyword>
<dbReference type="Pfam" id="PF01997">
    <property type="entry name" value="Translin"/>
    <property type="match status" value="1"/>
</dbReference>
<keyword evidence="10" id="KW-0694">RNA-binding</keyword>
<organism evidence="17 18">
    <name type="scientific">Zootermopsis nevadensis</name>
    <name type="common">Dampwood termite</name>
    <dbReference type="NCBI Taxonomy" id="136037"/>
    <lineage>
        <taxon>Eukaryota</taxon>
        <taxon>Metazoa</taxon>
        <taxon>Ecdysozoa</taxon>
        <taxon>Arthropoda</taxon>
        <taxon>Hexapoda</taxon>
        <taxon>Insecta</taxon>
        <taxon>Pterygota</taxon>
        <taxon>Neoptera</taxon>
        <taxon>Polyneoptera</taxon>
        <taxon>Dictyoptera</taxon>
        <taxon>Blattodea</taxon>
        <taxon>Blattoidea</taxon>
        <taxon>Termitoidae</taxon>
        <taxon>Termopsidae</taxon>
        <taxon>Zootermopsis</taxon>
    </lineage>
</organism>
<evidence type="ECO:0000256" key="7">
    <source>
        <dbReference type="ARBA" id="ARBA00022722"/>
    </source>
</evidence>
<keyword evidence="16" id="KW-0460">Magnesium</keyword>
<dbReference type="FunFam" id="1.20.58.200:FF:000002">
    <property type="entry name" value="Putative translin"/>
    <property type="match status" value="1"/>
</dbReference>
<evidence type="ECO:0000256" key="2">
    <source>
        <dbReference type="ARBA" id="ARBA00004496"/>
    </source>
</evidence>
<dbReference type="GO" id="GO:0016070">
    <property type="term" value="P:RNA metabolic process"/>
    <property type="evidence" value="ECO:0007669"/>
    <property type="project" value="InterPro"/>
</dbReference>
<proteinExistence type="inferred from homology"/>
<keyword evidence="11" id="KW-0238">DNA-binding</keyword>
<evidence type="ECO:0000256" key="3">
    <source>
        <dbReference type="ARBA" id="ARBA00005902"/>
    </source>
</evidence>
<evidence type="ECO:0000313" key="17">
    <source>
        <dbReference type="EMBL" id="KDR15893.1"/>
    </source>
</evidence>
<dbReference type="OrthoDB" id="829at2759"/>
<evidence type="ECO:0000256" key="15">
    <source>
        <dbReference type="ARBA" id="ARBA00030513"/>
    </source>
</evidence>
<comment type="similarity">
    <text evidence="3">Belongs to the translin family.</text>
</comment>
<dbReference type="Gene3D" id="1.20.58.190">
    <property type="entry name" value="Translin, domain 1"/>
    <property type="match status" value="1"/>
</dbReference>
<keyword evidence="6" id="KW-0963">Cytoplasm</keyword>
<feature type="binding site" evidence="16">
    <location>
        <position position="152"/>
    </location>
    <ligand>
        <name>Mg(2+)</name>
        <dbReference type="ChEBI" id="CHEBI:18420"/>
    </ligand>
</feature>
<evidence type="ECO:0000256" key="1">
    <source>
        <dbReference type="ARBA" id="ARBA00004123"/>
    </source>
</evidence>
<dbReference type="GO" id="GO:0005737">
    <property type="term" value="C:cytoplasm"/>
    <property type="evidence" value="ECO:0007669"/>
    <property type="project" value="UniProtKB-SubCell"/>
</dbReference>
<dbReference type="InterPro" id="IPR016068">
    <property type="entry name" value="Translin_N"/>
</dbReference>
<comment type="function">
    <text evidence="14">Exhibits both single-stranded and double-stranded endoribonuclease activity. May act as an activator of RNA-induced silencing complex (RISC) by facilitating endonucleolytic cleavage of the siRNA passenger strand.</text>
</comment>
<dbReference type="GO" id="GO:0046872">
    <property type="term" value="F:metal ion binding"/>
    <property type="evidence" value="ECO:0007669"/>
    <property type="project" value="UniProtKB-KW"/>
</dbReference>
<keyword evidence="8" id="KW-0255">Endonuclease</keyword>
<keyword evidence="16" id="KW-0479">Metal-binding</keyword>
<dbReference type="InterPro" id="IPR002848">
    <property type="entry name" value="Translin_fam"/>
</dbReference>
<comment type="function">
    <text evidence="13">DNA-binding protein that specifically recognizes consensus sequences at the breakpoint junctions in chromosomal translocations, mostly involving immunoglobulin (Ig)/T-cell receptor gene segments. Seems to recognize single-stranded DNA ends generated by staggered breaks occurring at recombination hot spots.</text>
</comment>
<sequence length="238" mass="27266">MTLPMSEVFTSFQDYLNTEQELREEIRNIVKDIEQTAREILTTLQSIHHEGGIQEIPASCQKARTLFGGIKEGYKKLAEKIPADHYYRYHDHWRFVSQRAAFLASLTIYLESGQLASRETVAEIMGVKVQRDEGFHLDLEDYLMGLLQLSSEMSRFAVNSVTCGDYSRPLQISRFVAELNAGFRLLNLKNDSLRKRFDALKYDVKKIEEVVYDLTIRGLKPETSSTNLMGEGDISEKA</sequence>
<protein>
    <recommendedName>
        <fullName evidence="5">Translin</fullName>
    </recommendedName>
    <alternativeName>
        <fullName evidence="15">Component 3 of promoter of RISC</fullName>
    </alternativeName>
</protein>
<accession>A0A067RB54</accession>
<evidence type="ECO:0000313" key="18">
    <source>
        <dbReference type="Proteomes" id="UP000027135"/>
    </source>
</evidence>
<evidence type="ECO:0000256" key="5">
    <source>
        <dbReference type="ARBA" id="ARBA00022196"/>
    </source>
</evidence>
<name>A0A067RB54_ZOONE</name>
<comment type="subunit">
    <text evidence="4">Ring-shaped heterooctamer of six TSN and two TSNAX subunits, DNA/RNA binding occurs inside the ring.</text>
</comment>
<evidence type="ECO:0000256" key="14">
    <source>
        <dbReference type="ARBA" id="ARBA00025410"/>
    </source>
</evidence>
<keyword evidence="12" id="KW-0539">Nucleus</keyword>
<dbReference type="GO" id="GO:0016787">
    <property type="term" value="F:hydrolase activity"/>
    <property type="evidence" value="ECO:0007669"/>
    <property type="project" value="UniProtKB-KW"/>
</dbReference>
<evidence type="ECO:0000256" key="16">
    <source>
        <dbReference type="PIRSR" id="PIRSR602848-1"/>
    </source>
</evidence>
<dbReference type="InterPro" id="IPR033956">
    <property type="entry name" value="Translin"/>
</dbReference>
<dbReference type="PANTHER" id="PTHR10741">
    <property type="entry name" value="TRANSLIN AND TRANSLIN ASSOCIATED PROTEIN X"/>
    <property type="match status" value="1"/>
</dbReference>
<keyword evidence="9" id="KW-0378">Hydrolase</keyword>
<evidence type="ECO:0000256" key="6">
    <source>
        <dbReference type="ARBA" id="ARBA00022490"/>
    </source>
</evidence>
<dbReference type="SUPFAM" id="SSF74784">
    <property type="entry name" value="Translin"/>
    <property type="match status" value="1"/>
</dbReference>
<dbReference type="InterPro" id="IPR036081">
    <property type="entry name" value="Translin_sf"/>
</dbReference>
<evidence type="ECO:0000256" key="13">
    <source>
        <dbReference type="ARBA" id="ARBA00025374"/>
    </source>
</evidence>
<dbReference type="Proteomes" id="UP000027135">
    <property type="component" value="Unassembled WGS sequence"/>
</dbReference>
<dbReference type="InParanoid" id="A0A067RB54"/>
<dbReference type="FunCoup" id="A0A067RB54">
    <property type="interactions" value="2758"/>
</dbReference>